<name>A0A3B0U0A4_9ZZZZ</name>
<accession>A0A3B0U0A4</accession>
<organism evidence="3">
    <name type="scientific">hydrothermal vent metagenome</name>
    <dbReference type="NCBI Taxonomy" id="652676"/>
    <lineage>
        <taxon>unclassified sequences</taxon>
        <taxon>metagenomes</taxon>
        <taxon>ecological metagenomes</taxon>
    </lineage>
</organism>
<dbReference type="InterPro" id="IPR008631">
    <property type="entry name" value="Glycogen_synth"/>
</dbReference>
<dbReference type="Gene3D" id="6.10.260.10">
    <property type="match status" value="1"/>
</dbReference>
<dbReference type="GO" id="GO:0005978">
    <property type="term" value="P:glycogen biosynthetic process"/>
    <property type="evidence" value="ECO:0007669"/>
    <property type="project" value="InterPro"/>
</dbReference>
<dbReference type="AlphaFoldDB" id="A0A3B0U0A4"/>
<dbReference type="GO" id="GO:0004373">
    <property type="term" value="F:alpha-1,4-glucan glucosyltransferase (UDP-glucose donor) activity"/>
    <property type="evidence" value="ECO:0007669"/>
    <property type="project" value="InterPro"/>
</dbReference>
<reference evidence="3" key="1">
    <citation type="submission" date="2018-06" db="EMBL/GenBank/DDBJ databases">
        <authorList>
            <person name="Zhirakovskaya E."/>
        </authorList>
    </citation>
    <scope>NUCLEOTIDE SEQUENCE</scope>
</reference>
<dbReference type="PANTHER" id="PTHR10176:SF3">
    <property type="entry name" value="GLYCOGEN [STARCH] SYNTHASE"/>
    <property type="match status" value="1"/>
</dbReference>
<keyword evidence="1" id="KW-0328">Glycosyltransferase</keyword>
<dbReference type="Pfam" id="PF05693">
    <property type="entry name" value="Glycogen_syn"/>
    <property type="match status" value="1"/>
</dbReference>
<dbReference type="Gene3D" id="3.40.50.2000">
    <property type="entry name" value="Glycogen Phosphorylase B"/>
    <property type="match status" value="2"/>
</dbReference>
<dbReference type="EMBL" id="UOEP01000209">
    <property type="protein sequence ID" value="VAW24295.1"/>
    <property type="molecule type" value="Genomic_DNA"/>
</dbReference>
<evidence type="ECO:0000313" key="3">
    <source>
        <dbReference type="EMBL" id="VAW24295.1"/>
    </source>
</evidence>
<protein>
    <submittedName>
        <fullName evidence="3">Glycogen</fullName>
    </submittedName>
</protein>
<evidence type="ECO:0000256" key="2">
    <source>
        <dbReference type="ARBA" id="ARBA00022679"/>
    </source>
</evidence>
<dbReference type="SUPFAM" id="SSF53756">
    <property type="entry name" value="UDP-Glycosyltransferase/glycogen phosphorylase"/>
    <property type="match status" value="2"/>
</dbReference>
<evidence type="ECO:0000256" key="1">
    <source>
        <dbReference type="ARBA" id="ARBA00022676"/>
    </source>
</evidence>
<sequence>MVNQATEKGSSFLFECAWEVCNQVGGIYTVIRSKAPSVIDVRGSENYCLIGPYIEKEAISSFDPATDEEDPVAKVVKALCEQGYDVRYGKWIISGRPNVVLINPFLAINKLDEIKYEYWQNHGISLPPGDELLDKVMAFGYLVKLFFKIIIEKKLLGTEIIAHFHEWMAGVSIPSLRKDNLDIKIVFTTHATMLGRYLAMNDVQFYDHLPVYNWEDEAKRFNILPLVEIERAAAHGAHIFSTVSDITAKECEYLLGRKPEKLLPNGINIRRFEVLHKVQTLHMDYKEKINEFVMGHFFQSYSFDLENTIYFFTSGRYEFHNKGYNLTLEALARLNWKMKEANIDRTVVTFFVTRQPFHSFNPQVLHSHAQIDEIKNVCKEIQEQVGQRLYMNVTSNNGAYTFPRLNELVDEHLSLKLRRLVQGWKSTQLPTVVTHNLIDNSHDEILNTLRTSNLVNNKDDKVKVVYHPDFITVANPLFGLDYNQFVRGCHLGIFPSYYEPWGYTPLECLASGIPSVTSDLSGFGDYVLKNIPDYEEQGIYITRRKHRRFHDSAEELANILFNFVKMNRRERIALRYQSEEAALHFGWRNLRKFYDEAYEQVLKI</sequence>
<proteinExistence type="predicted"/>
<dbReference type="GO" id="GO:0005737">
    <property type="term" value="C:cytoplasm"/>
    <property type="evidence" value="ECO:0007669"/>
    <property type="project" value="TreeGrafter"/>
</dbReference>
<keyword evidence="2" id="KW-0808">Transferase</keyword>
<gene>
    <name evidence="3" type="ORF">MNBD_BACTEROID01-2950</name>
</gene>
<dbReference type="PANTHER" id="PTHR10176">
    <property type="entry name" value="GLYCOGEN SYNTHASE"/>
    <property type="match status" value="1"/>
</dbReference>